<comment type="caution">
    <text evidence="1">The sequence shown here is derived from an EMBL/GenBank/DDBJ whole genome shotgun (WGS) entry which is preliminary data.</text>
</comment>
<organism evidence="1 2">
    <name type="scientific">Allacma fusca</name>
    <dbReference type="NCBI Taxonomy" id="39272"/>
    <lineage>
        <taxon>Eukaryota</taxon>
        <taxon>Metazoa</taxon>
        <taxon>Ecdysozoa</taxon>
        <taxon>Arthropoda</taxon>
        <taxon>Hexapoda</taxon>
        <taxon>Collembola</taxon>
        <taxon>Symphypleona</taxon>
        <taxon>Sminthuridae</taxon>
        <taxon>Allacma</taxon>
    </lineage>
</organism>
<name>A0A8J2P4J7_9HEXA</name>
<sequence>MHVLYIPPECDCLLPASCKSLRERIYILKAHSGFPTYQSGNRYKICSLQNRARMCANDHDPEPELADLEKIKFNLWTVTDNTKKVSDLCEKFEGLFTSDERDYLNDLRDEQLKCFSFYANFLRKHKKDDQSLLLEALRSTGNSQVADQIKKTSPERPILKARKPALISGLKQSPEDRQPLHAGRPLRNQCEIKGKNCTYTTPESLRISKSLQHKLTSLSLSDLQISLPLLQSILKPCVSLENLDLQNVVFSCPLNAANETGGAVMLPQLKSYTFFCDNESSVNYSWSTLFFFTLYGNRPPNLLNLWKNKILINVKSQSMEISMNDSTVAFKLPKKEFYDSPEFRCYIEKESVISFLKELSNVESLVCLLPSGFESVKFQELPMYELKDMHISGLNIIYNCDDQGNSCRPYKNILLEKCELTQDFLDNVSIIFPNARSILLKDCPVEGENGADVSIIFK</sequence>
<dbReference type="Proteomes" id="UP000708208">
    <property type="component" value="Unassembled WGS sequence"/>
</dbReference>
<evidence type="ECO:0000313" key="2">
    <source>
        <dbReference type="Proteomes" id="UP000708208"/>
    </source>
</evidence>
<keyword evidence="2" id="KW-1185">Reference proteome</keyword>
<evidence type="ECO:0000313" key="1">
    <source>
        <dbReference type="EMBL" id="CAG7723950.1"/>
    </source>
</evidence>
<dbReference type="AlphaFoldDB" id="A0A8J2P4J7"/>
<protein>
    <submittedName>
        <fullName evidence="1">Uncharacterized protein</fullName>
    </submittedName>
</protein>
<accession>A0A8J2P4J7</accession>
<reference evidence="1" key="1">
    <citation type="submission" date="2021-06" db="EMBL/GenBank/DDBJ databases">
        <authorList>
            <person name="Hodson N. C."/>
            <person name="Mongue J. A."/>
            <person name="Jaron S. K."/>
        </authorList>
    </citation>
    <scope>NUCLEOTIDE SEQUENCE</scope>
</reference>
<dbReference type="EMBL" id="CAJVCH010104159">
    <property type="protein sequence ID" value="CAG7723950.1"/>
    <property type="molecule type" value="Genomic_DNA"/>
</dbReference>
<proteinExistence type="predicted"/>
<gene>
    <name evidence="1" type="ORF">AFUS01_LOCUS13004</name>
</gene>